<feature type="non-terminal residue" evidence="6">
    <location>
        <position position="1"/>
    </location>
</feature>
<dbReference type="InterPro" id="IPR015424">
    <property type="entry name" value="PyrdxlP-dep_Trfase"/>
</dbReference>
<dbReference type="GO" id="GO:0008483">
    <property type="term" value="F:transaminase activity"/>
    <property type="evidence" value="ECO:0007669"/>
    <property type="project" value="UniProtKB-KW"/>
</dbReference>
<dbReference type="CDD" id="cd00609">
    <property type="entry name" value="AAT_like"/>
    <property type="match status" value="1"/>
</dbReference>
<dbReference type="AlphaFoldDB" id="A0A0F8VU95"/>
<organism evidence="6">
    <name type="scientific">marine sediment metagenome</name>
    <dbReference type="NCBI Taxonomy" id="412755"/>
    <lineage>
        <taxon>unclassified sequences</taxon>
        <taxon>metagenomes</taxon>
        <taxon>ecological metagenomes</taxon>
    </lineage>
</organism>
<dbReference type="Gene3D" id="3.40.640.10">
    <property type="entry name" value="Type I PLP-dependent aspartate aminotransferase-like (Major domain)"/>
    <property type="match status" value="1"/>
</dbReference>
<reference evidence="6" key="1">
    <citation type="journal article" date="2015" name="Nature">
        <title>Complex archaea that bridge the gap between prokaryotes and eukaryotes.</title>
        <authorList>
            <person name="Spang A."/>
            <person name="Saw J.H."/>
            <person name="Jorgensen S.L."/>
            <person name="Zaremba-Niedzwiedzka K."/>
            <person name="Martijn J."/>
            <person name="Lind A.E."/>
            <person name="van Eijk R."/>
            <person name="Schleper C."/>
            <person name="Guy L."/>
            <person name="Ettema T.J."/>
        </authorList>
    </citation>
    <scope>NUCLEOTIDE SEQUENCE</scope>
</reference>
<dbReference type="GO" id="GO:0030170">
    <property type="term" value="F:pyridoxal phosphate binding"/>
    <property type="evidence" value="ECO:0007669"/>
    <property type="project" value="InterPro"/>
</dbReference>
<name>A0A0F8VU95_9ZZZZ</name>
<accession>A0A0F8VU95</accession>
<dbReference type="Gene3D" id="3.90.1150.10">
    <property type="entry name" value="Aspartate Aminotransferase, domain 1"/>
    <property type="match status" value="1"/>
</dbReference>
<evidence type="ECO:0000256" key="2">
    <source>
        <dbReference type="ARBA" id="ARBA00022576"/>
    </source>
</evidence>
<evidence type="ECO:0000256" key="3">
    <source>
        <dbReference type="ARBA" id="ARBA00022679"/>
    </source>
</evidence>
<dbReference type="InterPro" id="IPR004839">
    <property type="entry name" value="Aminotransferase_I/II_large"/>
</dbReference>
<keyword evidence="2" id="KW-0032">Aminotransferase</keyword>
<evidence type="ECO:0000313" key="6">
    <source>
        <dbReference type="EMBL" id="KKK47918.1"/>
    </source>
</evidence>
<dbReference type="InterPro" id="IPR015422">
    <property type="entry name" value="PyrdxlP-dep_Trfase_small"/>
</dbReference>
<dbReference type="EMBL" id="LAZR01069329">
    <property type="protein sequence ID" value="KKK47918.1"/>
    <property type="molecule type" value="Genomic_DNA"/>
</dbReference>
<evidence type="ECO:0000259" key="5">
    <source>
        <dbReference type="Pfam" id="PF00155"/>
    </source>
</evidence>
<evidence type="ECO:0000256" key="1">
    <source>
        <dbReference type="ARBA" id="ARBA00001933"/>
    </source>
</evidence>
<dbReference type="InterPro" id="IPR050859">
    <property type="entry name" value="Class-I_PLP-dep_aminotransf"/>
</dbReference>
<feature type="domain" description="Aminotransferase class I/classII large" evidence="5">
    <location>
        <begin position="23"/>
        <end position="328"/>
    </location>
</feature>
<dbReference type="Pfam" id="PF00155">
    <property type="entry name" value="Aminotran_1_2"/>
    <property type="match status" value="1"/>
</dbReference>
<keyword evidence="3" id="KW-0808">Transferase</keyword>
<proteinExistence type="predicted"/>
<dbReference type="InterPro" id="IPR015421">
    <property type="entry name" value="PyrdxlP-dep_Trfase_major"/>
</dbReference>
<dbReference type="PANTHER" id="PTHR42790">
    <property type="entry name" value="AMINOTRANSFERASE"/>
    <property type="match status" value="1"/>
</dbReference>
<gene>
    <name evidence="6" type="ORF">LCGC14_3150350</name>
</gene>
<dbReference type="PANTHER" id="PTHR42790:SF19">
    <property type="entry name" value="KYNURENINE_ALPHA-AMINOADIPATE AMINOTRANSFERASE, MITOCHONDRIAL"/>
    <property type="match status" value="1"/>
</dbReference>
<comment type="caution">
    <text evidence="6">The sequence shown here is derived from an EMBL/GenBank/DDBJ whole genome shotgun (WGS) entry which is preliminary data.</text>
</comment>
<evidence type="ECO:0000256" key="4">
    <source>
        <dbReference type="ARBA" id="ARBA00022898"/>
    </source>
</evidence>
<comment type="cofactor">
    <cofactor evidence="1">
        <name>pyridoxal 5'-phosphate</name>
        <dbReference type="ChEBI" id="CHEBI:597326"/>
    </cofactor>
</comment>
<feature type="non-terminal residue" evidence="6">
    <location>
        <position position="336"/>
    </location>
</feature>
<sequence>LKASLPLRESIRAHMRQADHTIGQETSLTVEQIVVTAGSNQLLFLVGDTLLNPGDIVLCGAPSYYVFLGILDNLGSMAIGIEIDQYGLIPEAIEERWARLETDGEFDRVKAIYVTTYYDNPSGVTMPAERRAALVDIARRWSRRGKIYLIEDAAYRELRYYGDDTASLRSFDPQGDTVIHAGTFSKSFSPGIRVGWGILPPALLGPVLAQKGNVDFGSPNLNQVLMARVMQMGLFDGHLEQLRNGYREKIDAVLQAADKFLSPIGRIEWIRPHGGLYVWLRLPESIDTGLSGPLFDRAIEQGVLYVPGEYCYPNGDQAPAKNMVRLSFGIPSCEEI</sequence>
<dbReference type="SUPFAM" id="SSF53383">
    <property type="entry name" value="PLP-dependent transferases"/>
    <property type="match status" value="1"/>
</dbReference>
<keyword evidence="4" id="KW-0663">Pyridoxal phosphate</keyword>
<protein>
    <recommendedName>
        <fullName evidence="5">Aminotransferase class I/classII large domain-containing protein</fullName>
    </recommendedName>
</protein>
<dbReference type="GO" id="GO:1901605">
    <property type="term" value="P:alpha-amino acid metabolic process"/>
    <property type="evidence" value="ECO:0007669"/>
    <property type="project" value="TreeGrafter"/>
</dbReference>